<organism evidence="1">
    <name type="scientific">Spironucleus salmonicida</name>
    <dbReference type="NCBI Taxonomy" id="348837"/>
    <lineage>
        <taxon>Eukaryota</taxon>
        <taxon>Metamonada</taxon>
        <taxon>Diplomonadida</taxon>
        <taxon>Hexamitidae</taxon>
        <taxon>Hexamitinae</taxon>
        <taxon>Spironucleus</taxon>
    </lineage>
</organism>
<dbReference type="Proteomes" id="UP000018208">
    <property type="component" value="Unassembled WGS sequence"/>
</dbReference>
<dbReference type="SUPFAM" id="SSF57184">
    <property type="entry name" value="Growth factor receptor domain"/>
    <property type="match status" value="1"/>
</dbReference>
<sequence>MPSICSSPANDCTGNSFYQDSTNKLTNCLPCMPECLTCSGTTLDNAICKTCRPGMFHTASDTCSKCDPECLTCEIDASIYKSCRAGYLQIRAVCLAPYRANSNSPATSLAIVDSAITAQSIALRSHSKYSTVRAALMDTVLQILPAPNVQLLTDITAMEMMKTVKKCKISIISIIYKNIQKYVNLDLASNVQLARNVTLNTPNFLPLPPNAASTNQEFCPPLRPVTQIITTALETNQYAKYAEMDTFQRWQMHCLRWKFD</sequence>
<dbReference type="CDD" id="cd00064">
    <property type="entry name" value="FU"/>
    <property type="match status" value="1"/>
</dbReference>
<evidence type="ECO:0000313" key="3">
    <source>
        <dbReference type="Proteomes" id="UP000018208"/>
    </source>
</evidence>
<dbReference type="VEuPathDB" id="GiardiaDB:SS50377_21426"/>
<dbReference type="EMBL" id="AUWU02000002">
    <property type="protein sequence ID" value="KAH0575892.1"/>
    <property type="molecule type" value="Genomic_DNA"/>
</dbReference>
<proteinExistence type="predicted"/>
<keyword evidence="3" id="KW-1185">Reference proteome</keyword>
<accession>V6LD71</accession>
<evidence type="ECO:0008006" key="4">
    <source>
        <dbReference type="Google" id="ProtNLM"/>
    </source>
</evidence>
<name>V6LD71_9EUKA</name>
<gene>
    <name evidence="1" type="ORF">SS50377_18018</name>
    <name evidence="2" type="ORF">SS50377_21426</name>
</gene>
<reference evidence="2" key="2">
    <citation type="submission" date="2020-12" db="EMBL/GenBank/DDBJ databases">
        <title>New Spironucleus salmonicida genome in near-complete chromosomes.</title>
        <authorList>
            <person name="Xu F."/>
            <person name="Kurt Z."/>
            <person name="Jimenez-Gonzalez A."/>
            <person name="Astvaldsson A."/>
            <person name="Andersson J.O."/>
            <person name="Svard S.G."/>
        </authorList>
    </citation>
    <scope>NUCLEOTIDE SEQUENCE</scope>
    <source>
        <strain evidence="2">ATCC 50377</strain>
    </source>
</reference>
<dbReference type="InterPro" id="IPR006212">
    <property type="entry name" value="Furin_repeat"/>
</dbReference>
<reference evidence="1 2" key="1">
    <citation type="journal article" date="2014" name="PLoS Genet.">
        <title>The Genome of Spironucleus salmonicida Highlights a Fish Pathogen Adapted to Fluctuating Environments.</title>
        <authorList>
            <person name="Xu F."/>
            <person name="Jerlstrom-Hultqvist J."/>
            <person name="Einarsson E."/>
            <person name="Astvaldsson A."/>
            <person name="Svard S.G."/>
            <person name="Andersson J.O."/>
        </authorList>
    </citation>
    <scope>NUCLEOTIDE SEQUENCE</scope>
    <source>
        <strain evidence="2">ATCC 50377</strain>
    </source>
</reference>
<dbReference type="AlphaFoldDB" id="V6LD71"/>
<dbReference type="EMBL" id="KI546160">
    <property type="protein sequence ID" value="EST42450.1"/>
    <property type="molecule type" value="Genomic_DNA"/>
</dbReference>
<dbReference type="InterPro" id="IPR009030">
    <property type="entry name" value="Growth_fac_rcpt_cys_sf"/>
</dbReference>
<evidence type="ECO:0000313" key="2">
    <source>
        <dbReference type="EMBL" id="KAH0575892.1"/>
    </source>
</evidence>
<evidence type="ECO:0000313" key="1">
    <source>
        <dbReference type="EMBL" id="EST42450.1"/>
    </source>
</evidence>
<protein>
    <recommendedName>
        <fullName evidence="4">Cysteine-rich protein</fullName>
    </recommendedName>
</protein>